<dbReference type="InterPro" id="IPR011146">
    <property type="entry name" value="HIT-like"/>
</dbReference>
<dbReference type="InterPro" id="IPR036265">
    <property type="entry name" value="HIT-like_sf"/>
</dbReference>
<protein>
    <submittedName>
        <fullName evidence="5">Diadenosine tetraphosphate hydrolase</fullName>
    </submittedName>
</protein>
<dbReference type="EMBL" id="MQVS01000003">
    <property type="protein sequence ID" value="OKL52001.1"/>
    <property type="molecule type" value="Genomic_DNA"/>
</dbReference>
<comment type="caution">
    <text evidence="5">The sequence shown here is derived from an EMBL/GenBank/DDBJ whole genome shotgun (WGS) entry which is preliminary data.</text>
</comment>
<keyword evidence="5" id="KW-0378">Hydrolase</keyword>
<dbReference type="PANTHER" id="PTHR46648">
    <property type="entry name" value="HIT FAMILY PROTEIN 1"/>
    <property type="match status" value="1"/>
</dbReference>
<dbReference type="AlphaFoldDB" id="A0A1Q5PWM6"/>
<gene>
    <name evidence="5" type="ORF">BSZ40_03470</name>
</gene>
<evidence type="ECO:0000256" key="3">
    <source>
        <dbReference type="PROSITE-ProRule" id="PRU00464"/>
    </source>
</evidence>
<dbReference type="PROSITE" id="PS51084">
    <property type="entry name" value="HIT_2"/>
    <property type="match status" value="1"/>
</dbReference>
<evidence type="ECO:0000256" key="1">
    <source>
        <dbReference type="PIRSR" id="PIRSR601310-1"/>
    </source>
</evidence>
<dbReference type="GO" id="GO:0016787">
    <property type="term" value="F:hydrolase activity"/>
    <property type="evidence" value="ECO:0007669"/>
    <property type="project" value="UniProtKB-KW"/>
</dbReference>
<evidence type="ECO:0000313" key="5">
    <source>
        <dbReference type="EMBL" id="OKL52001.1"/>
    </source>
</evidence>
<dbReference type="Proteomes" id="UP000185612">
    <property type="component" value="Unassembled WGS sequence"/>
</dbReference>
<dbReference type="GO" id="GO:0009117">
    <property type="term" value="P:nucleotide metabolic process"/>
    <property type="evidence" value="ECO:0007669"/>
    <property type="project" value="TreeGrafter"/>
</dbReference>
<feature type="short sequence motif" description="Histidine triad motif" evidence="2 3">
    <location>
        <begin position="91"/>
        <end position="95"/>
    </location>
</feature>
<reference evidence="6" key="1">
    <citation type="submission" date="2016-12" db="EMBL/GenBank/DDBJ databases">
        <authorList>
            <person name="Meng X."/>
        </authorList>
    </citation>
    <scope>NUCLEOTIDE SEQUENCE [LARGE SCALE GENOMIC DNA]</scope>
    <source>
        <strain evidence="6">DSM 20732</strain>
    </source>
</reference>
<dbReference type="InterPro" id="IPR001310">
    <property type="entry name" value="Histidine_triad_HIT"/>
</dbReference>
<dbReference type="Pfam" id="PF01230">
    <property type="entry name" value="HIT"/>
    <property type="match status" value="1"/>
</dbReference>
<dbReference type="OrthoDB" id="9784774at2"/>
<accession>A0A1Q5PWM6</accession>
<dbReference type="STRING" id="52770.BSZ40_03470"/>
<feature type="active site" description="Tele-AMP-histidine intermediate" evidence="1">
    <location>
        <position position="93"/>
    </location>
</feature>
<evidence type="ECO:0000313" key="6">
    <source>
        <dbReference type="Proteomes" id="UP000185612"/>
    </source>
</evidence>
<dbReference type="PRINTS" id="PR00332">
    <property type="entry name" value="HISTRIAD"/>
</dbReference>
<name>A0A1Q5PWM6_9ACTO</name>
<feature type="domain" description="HIT" evidence="4">
    <location>
        <begin position="4"/>
        <end position="107"/>
    </location>
</feature>
<evidence type="ECO:0000259" key="4">
    <source>
        <dbReference type="PROSITE" id="PS51084"/>
    </source>
</evidence>
<proteinExistence type="predicted"/>
<keyword evidence="6" id="KW-1185">Reference proteome</keyword>
<dbReference type="Gene3D" id="3.30.428.10">
    <property type="entry name" value="HIT-like"/>
    <property type="match status" value="1"/>
</dbReference>
<dbReference type="InParanoid" id="A0A1Q5PWM6"/>
<dbReference type="RefSeq" id="WP_073823384.1">
    <property type="nucleotide sequence ID" value="NZ_MQVS01000003.1"/>
</dbReference>
<dbReference type="SUPFAM" id="SSF54197">
    <property type="entry name" value="HIT-like"/>
    <property type="match status" value="1"/>
</dbReference>
<sequence length="148" mass="15590">MSTVFSQIIAGNIPGYFAWADETCVAFATIAPVTDGHLLVVPRAEVERYTAADDATLAHLAVVAGRIGRAQEEALGCLRAGIVVAGFEVPHLHVHVVPLWEEGQLTLARARTDVPPAQIQAAVDKVRSALQAAGWGEFVPADATRVAG</sequence>
<dbReference type="PANTHER" id="PTHR46648:SF1">
    <property type="entry name" value="ADENOSINE 5'-MONOPHOSPHORAMIDASE HNT1"/>
    <property type="match status" value="1"/>
</dbReference>
<evidence type="ECO:0000256" key="2">
    <source>
        <dbReference type="PIRSR" id="PIRSR601310-3"/>
    </source>
</evidence>
<organism evidence="5 6">
    <name type="scientific">Buchananella hordeovulneris</name>
    <dbReference type="NCBI Taxonomy" id="52770"/>
    <lineage>
        <taxon>Bacteria</taxon>
        <taxon>Bacillati</taxon>
        <taxon>Actinomycetota</taxon>
        <taxon>Actinomycetes</taxon>
        <taxon>Actinomycetales</taxon>
        <taxon>Actinomycetaceae</taxon>
        <taxon>Buchananella</taxon>
    </lineage>
</organism>